<dbReference type="PANTHER" id="PTHR43553">
    <property type="entry name" value="HEAVY METAL TRANSPORTER"/>
    <property type="match status" value="1"/>
</dbReference>
<evidence type="ECO:0000256" key="9">
    <source>
        <dbReference type="ARBA" id="ARBA00022967"/>
    </source>
</evidence>
<dbReference type="Gene3D" id="3.40.50.300">
    <property type="entry name" value="P-loop containing nucleotide triphosphate hydrolases"/>
    <property type="match status" value="2"/>
</dbReference>
<reference evidence="15 16" key="1">
    <citation type="journal article" date="2018" name="Int. J. Syst. Evol. Microbiol.">
        <title>Bifidobacterium catulorum sp. nov., a novel taxon from the faeces of the baby common marmoset (Callithrix jacchus).</title>
        <authorList>
            <person name="Modesto M."/>
            <person name="Michelini S."/>
            <person name="Oki K."/>
            <person name="Biavati B."/>
            <person name="Watanabe K."/>
            <person name="Mattarelli P."/>
        </authorList>
    </citation>
    <scope>NUCLEOTIDE SEQUENCE [LARGE SCALE GENOMIC DNA]</scope>
    <source>
        <strain evidence="15 16">MRM 8.19</strain>
    </source>
</reference>
<keyword evidence="7" id="KW-0547">Nucleotide-binding</keyword>
<accession>A0A2U2MSJ6</accession>
<evidence type="ECO:0000256" key="13">
    <source>
        <dbReference type="SAM" id="Phobius"/>
    </source>
</evidence>
<dbReference type="PROSITE" id="PS50893">
    <property type="entry name" value="ABC_TRANSPORTER_2"/>
    <property type="match status" value="2"/>
</dbReference>
<dbReference type="InterPro" id="IPR015856">
    <property type="entry name" value="ABC_transpr_CbiO/EcfA_su"/>
</dbReference>
<dbReference type="OrthoDB" id="501320at2"/>
<dbReference type="GO" id="GO:0016887">
    <property type="term" value="F:ATP hydrolysis activity"/>
    <property type="evidence" value="ECO:0007669"/>
    <property type="project" value="InterPro"/>
</dbReference>
<feature type="region of interest" description="Disordered" evidence="12">
    <location>
        <begin position="214"/>
        <end position="293"/>
    </location>
</feature>
<keyword evidence="11 13" id="KW-0472">Membrane</keyword>
<dbReference type="RefSeq" id="WP_109137335.1">
    <property type="nucleotide sequence ID" value="NZ_QFFN01000012.1"/>
</dbReference>
<dbReference type="AlphaFoldDB" id="A0A2U2MSJ6"/>
<name>A0A2U2MSJ6_9BIFI</name>
<evidence type="ECO:0000256" key="10">
    <source>
        <dbReference type="ARBA" id="ARBA00022989"/>
    </source>
</evidence>
<feature type="transmembrane region" description="Helical" evidence="13">
    <location>
        <begin position="609"/>
        <end position="626"/>
    </location>
</feature>
<dbReference type="InterPro" id="IPR027417">
    <property type="entry name" value="P-loop_NTPase"/>
</dbReference>
<feature type="compositionally biased region" description="Basic and acidic residues" evidence="12">
    <location>
        <begin position="214"/>
        <end position="223"/>
    </location>
</feature>
<keyword evidence="9" id="KW-1278">Translocase</keyword>
<evidence type="ECO:0000256" key="6">
    <source>
        <dbReference type="ARBA" id="ARBA00022692"/>
    </source>
</evidence>
<feature type="domain" description="ABC transporter" evidence="14">
    <location>
        <begin position="2"/>
        <end position="238"/>
    </location>
</feature>
<gene>
    <name evidence="15" type="ORF">DF200_05630</name>
</gene>
<evidence type="ECO:0000256" key="12">
    <source>
        <dbReference type="SAM" id="MobiDB-lite"/>
    </source>
</evidence>
<comment type="similarity">
    <text evidence="3">Belongs to the ABC transporter superfamily.</text>
</comment>
<dbReference type="SUPFAM" id="SSF52540">
    <property type="entry name" value="P-loop containing nucleoside triphosphate hydrolases"/>
    <property type="match status" value="2"/>
</dbReference>
<organism evidence="15 16">
    <name type="scientific">Bifidobacterium catulorum</name>
    <dbReference type="NCBI Taxonomy" id="1630173"/>
    <lineage>
        <taxon>Bacteria</taxon>
        <taxon>Bacillati</taxon>
        <taxon>Actinomycetota</taxon>
        <taxon>Actinomycetes</taxon>
        <taxon>Bifidobacteriales</taxon>
        <taxon>Bifidobacteriaceae</taxon>
        <taxon>Bifidobacterium</taxon>
    </lineage>
</organism>
<dbReference type="SMART" id="SM00382">
    <property type="entry name" value="AAA"/>
    <property type="match status" value="2"/>
</dbReference>
<feature type="region of interest" description="Disordered" evidence="12">
    <location>
        <begin position="519"/>
        <end position="553"/>
    </location>
</feature>
<feature type="domain" description="ABC transporter" evidence="14">
    <location>
        <begin position="294"/>
        <end position="538"/>
    </location>
</feature>
<dbReference type="Pfam" id="PF00005">
    <property type="entry name" value="ABC_tran"/>
    <property type="match status" value="2"/>
</dbReference>
<evidence type="ECO:0000256" key="5">
    <source>
        <dbReference type="ARBA" id="ARBA00022475"/>
    </source>
</evidence>
<evidence type="ECO:0000256" key="3">
    <source>
        <dbReference type="ARBA" id="ARBA00005417"/>
    </source>
</evidence>
<dbReference type="CDD" id="cd03225">
    <property type="entry name" value="ABC_cobalt_CbiO_domain1"/>
    <property type="match status" value="2"/>
</dbReference>
<dbReference type="Pfam" id="PF02361">
    <property type="entry name" value="CbiQ"/>
    <property type="match status" value="1"/>
</dbReference>
<dbReference type="InterPro" id="IPR050095">
    <property type="entry name" value="ECF_ABC_transporter_ATP-bd"/>
</dbReference>
<feature type="transmembrane region" description="Helical" evidence="13">
    <location>
        <begin position="786"/>
        <end position="806"/>
    </location>
</feature>
<dbReference type="EMBL" id="QFFN01000012">
    <property type="protein sequence ID" value="PWG59835.1"/>
    <property type="molecule type" value="Genomic_DNA"/>
</dbReference>
<evidence type="ECO:0000256" key="11">
    <source>
        <dbReference type="ARBA" id="ARBA00023136"/>
    </source>
</evidence>
<feature type="transmembrane region" description="Helical" evidence="13">
    <location>
        <begin position="646"/>
        <end position="668"/>
    </location>
</feature>
<feature type="transmembrane region" description="Helical" evidence="13">
    <location>
        <begin position="569"/>
        <end position="597"/>
    </location>
</feature>
<feature type="compositionally biased region" description="Low complexity" evidence="12">
    <location>
        <begin position="239"/>
        <end position="252"/>
    </location>
</feature>
<evidence type="ECO:0000256" key="4">
    <source>
        <dbReference type="ARBA" id="ARBA00022448"/>
    </source>
</evidence>
<keyword evidence="4" id="KW-0813">Transport</keyword>
<dbReference type="InterPro" id="IPR003439">
    <property type="entry name" value="ABC_transporter-like_ATP-bd"/>
</dbReference>
<dbReference type="PANTHER" id="PTHR43553:SF24">
    <property type="entry name" value="ENERGY-COUPLING FACTOR TRANSPORTER ATP-BINDING PROTEIN ECFA1"/>
    <property type="match status" value="1"/>
</dbReference>
<dbReference type="Proteomes" id="UP000245753">
    <property type="component" value="Unassembled WGS sequence"/>
</dbReference>
<dbReference type="InterPro" id="IPR003593">
    <property type="entry name" value="AAA+_ATPase"/>
</dbReference>
<dbReference type="GO" id="GO:0043190">
    <property type="term" value="C:ATP-binding cassette (ABC) transporter complex"/>
    <property type="evidence" value="ECO:0007669"/>
    <property type="project" value="TreeGrafter"/>
</dbReference>
<feature type="compositionally biased region" description="Basic and acidic residues" evidence="12">
    <location>
        <begin position="257"/>
        <end position="275"/>
    </location>
</feature>
<comment type="subcellular location">
    <subcellularLocation>
        <location evidence="2">Cell membrane</location>
    </subcellularLocation>
    <subcellularLocation>
        <location evidence="1">Membrane</location>
        <topology evidence="1">Multi-pass membrane protein</topology>
    </subcellularLocation>
</comment>
<evidence type="ECO:0000313" key="16">
    <source>
        <dbReference type="Proteomes" id="UP000245753"/>
    </source>
</evidence>
<keyword evidence="10 13" id="KW-1133">Transmembrane helix</keyword>
<dbReference type="InterPro" id="IPR003339">
    <property type="entry name" value="ABC/ECF_trnsptr_transmembrane"/>
</dbReference>
<dbReference type="GO" id="GO:0005524">
    <property type="term" value="F:ATP binding"/>
    <property type="evidence" value="ECO:0007669"/>
    <property type="project" value="UniProtKB-KW"/>
</dbReference>
<keyword evidence="16" id="KW-1185">Reference proteome</keyword>
<proteinExistence type="inferred from homology"/>
<keyword evidence="6 13" id="KW-0812">Transmembrane</keyword>
<protein>
    <submittedName>
        <fullName evidence="15">Cobalt ABC transporter</fullName>
    </submittedName>
</protein>
<dbReference type="CDD" id="cd16914">
    <property type="entry name" value="EcfT"/>
    <property type="match status" value="1"/>
</dbReference>
<feature type="compositionally biased region" description="Basic and acidic residues" evidence="12">
    <location>
        <begin position="540"/>
        <end position="552"/>
    </location>
</feature>
<keyword evidence="5" id="KW-1003">Cell membrane</keyword>
<dbReference type="PROSITE" id="PS00211">
    <property type="entry name" value="ABC_TRANSPORTER_1"/>
    <property type="match status" value="2"/>
</dbReference>
<sequence>MLRDVRFSYDDGTSWAVDGVDLTIPEGERIAIVGANGSGKSTLGRIIAGLSAPDSGIVTLLGLRVFDGGAHADRYRKARHGIGVVFQNPEDQIVTTVVDDDVAFGPENLGVPSERIGERIETALQCVGMTGHADADPTRMSGGQQQRVAIAGMLAMRPRMIVLDEPTAMLDESGRSEVMAVLDELHAHGTTVVHITHSPDEAMAADRVIVIRDGRIVEDDRPSSDSMPSSRPGPLRQKASSPNAAHPSSAGPLWQRELSDECRGEGVEPPDRATVGRESPSETSPHNRDGSPIITMSHVSFAYDRDHPILRDVSLTVNDGETIAVMGRNGGGKSTLIRLLCALATPDDGDITVAGIPVARRSSGGSRPLRRRDRRGLRGIVGYVMQHPERQLFAETVADDVAYGPRNLGLSGEELDERVDTTLEALGIDHLAGRSPFDLSGGQQRMVAIAGVLACRPRILVMDEPTSSLDADAAGRIRGLIARLGEQGVTVVIVTHDRAEAMSADRVVELCDGVVVPHVPNAPDGRPAIPSTPASPSRKGQSETRRNTERDGTSFVAMLDPRMKMSLTLVLMFTAFAIRTPAQLGIAAVAVGCAMAAARLHPLAVAHSVRLFLGLFAVMSMLNVFFVRSGETLLHLGPIPVTDDGLWTALVYAGRLALVVVLGAVLVLTTTPTRLTDAFEALLAPLQRFGVHTGEIALVMSLALRFMPTLAGETRAIIDAQAARGGSVESGAPLQRIRALTAIIVPVFAGALRHAGNLGLALDARCYEGGEGRTHYRPLRCTWRDVVFAVFSATYLVVLFATPILFVR</sequence>
<evidence type="ECO:0000313" key="15">
    <source>
        <dbReference type="EMBL" id="PWG59835.1"/>
    </source>
</evidence>
<evidence type="ECO:0000256" key="2">
    <source>
        <dbReference type="ARBA" id="ARBA00004236"/>
    </source>
</evidence>
<keyword evidence="8" id="KW-0067">ATP-binding</keyword>
<evidence type="ECO:0000256" key="8">
    <source>
        <dbReference type="ARBA" id="ARBA00022840"/>
    </source>
</evidence>
<dbReference type="FunFam" id="3.40.50.300:FF:000224">
    <property type="entry name" value="Energy-coupling factor transporter ATP-binding protein EcfA"/>
    <property type="match status" value="1"/>
</dbReference>
<evidence type="ECO:0000256" key="7">
    <source>
        <dbReference type="ARBA" id="ARBA00022741"/>
    </source>
</evidence>
<comment type="caution">
    <text evidence="15">The sequence shown here is derived from an EMBL/GenBank/DDBJ whole genome shotgun (WGS) entry which is preliminary data.</text>
</comment>
<evidence type="ECO:0000256" key="1">
    <source>
        <dbReference type="ARBA" id="ARBA00004141"/>
    </source>
</evidence>
<evidence type="ECO:0000259" key="14">
    <source>
        <dbReference type="PROSITE" id="PS50893"/>
    </source>
</evidence>
<dbReference type="NCBIfam" id="NF010167">
    <property type="entry name" value="PRK13648.1"/>
    <property type="match status" value="2"/>
</dbReference>
<dbReference type="GO" id="GO:0042626">
    <property type="term" value="F:ATPase-coupled transmembrane transporter activity"/>
    <property type="evidence" value="ECO:0007669"/>
    <property type="project" value="TreeGrafter"/>
</dbReference>
<dbReference type="InterPro" id="IPR017871">
    <property type="entry name" value="ABC_transporter-like_CS"/>
</dbReference>